<evidence type="ECO:0000313" key="1">
    <source>
        <dbReference type="EMBL" id="MBA5761634.1"/>
    </source>
</evidence>
<dbReference type="Proteomes" id="UP000571701">
    <property type="component" value="Unassembled WGS sequence"/>
</dbReference>
<keyword evidence="1" id="KW-0223">Dioxygenase</keyword>
<dbReference type="GO" id="GO:0051213">
    <property type="term" value="F:dioxygenase activity"/>
    <property type="evidence" value="ECO:0007669"/>
    <property type="project" value="UniProtKB-KW"/>
</dbReference>
<dbReference type="InterPro" id="IPR018724">
    <property type="entry name" value="2OG-Fe_dioxygenase"/>
</dbReference>
<sequence>MLHSHEKTLQITHLSGEAINQLSPSFQLLPNTAHADGQYRLRRYSVIHFDNGRVVATDKHDFVQSEQVNHFQGDVVRQFEPILDATLNSEGMREMCQLFVESNRLPNKQEIEIHQIRITAIFDETQVAPEGVHQDGFDHIALIGISRHNIVGGDIMLYNDNHGEPFFRKVLDNGEVALLADKELWHNACPIRTVDQAEEGYMDVFVLTAKDGTNELHS</sequence>
<dbReference type="AlphaFoldDB" id="A0A7W2ISS0"/>
<gene>
    <name evidence="1" type="ORF">H2O73_04675</name>
</gene>
<comment type="caution">
    <text evidence="1">The sequence shown here is derived from an EMBL/GenBank/DDBJ whole genome shotgun (WGS) entry which is preliminary data.</text>
</comment>
<accession>A0A7W2ISS0</accession>
<keyword evidence="2" id="KW-1185">Reference proteome</keyword>
<evidence type="ECO:0000313" key="2">
    <source>
        <dbReference type="Proteomes" id="UP000571701"/>
    </source>
</evidence>
<dbReference type="EMBL" id="JACFYF010000002">
    <property type="protein sequence ID" value="MBA5761634.1"/>
    <property type="molecule type" value="Genomic_DNA"/>
</dbReference>
<proteinExistence type="predicted"/>
<protein>
    <submittedName>
        <fullName evidence="1">2OG-Fe dioxygenase family protein</fullName>
    </submittedName>
</protein>
<name>A0A7W2ISS0_9VIBR</name>
<organism evidence="1 2">
    <name type="scientific">Vibrio marinisediminis</name>
    <dbReference type="NCBI Taxonomy" id="2758441"/>
    <lineage>
        <taxon>Bacteria</taxon>
        <taxon>Pseudomonadati</taxon>
        <taxon>Pseudomonadota</taxon>
        <taxon>Gammaproteobacteria</taxon>
        <taxon>Vibrionales</taxon>
        <taxon>Vibrionaceae</taxon>
        <taxon>Vibrio</taxon>
    </lineage>
</organism>
<dbReference type="RefSeq" id="WP_182107114.1">
    <property type="nucleotide sequence ID" value="NZ_JACFYF010000002.1"/>
</dbReference>
<keyword evidence="1" id="KW-0560">Oxidoreductase</keyword>
<dbReference type="Gene3D" id="2.60.120.620">
    <property type="entry name" value="q2cbj1_9rhob like domain"/>
    <property type="match status" value="1"/>
</dbReference>
<reference evidence="1 2" key="1">
    <citation type="submission" date="2020-07" db="EMBL/GenBank/DDBJ databases">
        <title>Vibrio marinisediminis sp. nov., isolated from marine sediment.</title>
        <authorList>
            <person name="Ji X."/>
        </authorList>
    </citation>
    <scope>NUCLEOTIDE SEQUENCE [LARGE SCALE GENOMIC DNA]</scope>
    <source>
        <strain evidence="1 2">404</strain>
    </source>
</reference>
<dbReference type="Pfam" id="PF10014">
    <property type="entry name" value="2OG-Fe_Oxy_2"/>
    <property type="match status" value="1"/>
</dbReference>